<reference evidence="3" key="1">
    <citation type="journal article" date="2019" name="Int. J. Syst. Evol. Microbiol.">
        <title>The Global Catalogue of Microorganisms (GCM) 10K type strain sequencing project: providing services to taxonomists for standard genome sequencing and annotation.</title>
        <authorList>
            <consortium name="The Broad Institute Genomics Platform"/>
            <consortium name="The Broad Institute Genome Sequencing Center for Infectious Disease"/>
            <person name="Wu L."/>
            <person name="Ma J."/>
        </authorList>
    </citation>
    <scope>NUCLEOTIDE SEQUENCE [LARGE SCALE GENOMIC DNA]</scope>
    <source>
        <strain evidence="3">JCM 17214</strain>
    </source>
</reference>
<organism evidence="2 3">
    <name type="scientific">Hymenobacter algoricola</name>
    <dbReference type="NCBI Taxonomy" id="486267"/>
    <lineage>
        <taxon>Bacteria</taxon>
        <taxon>Pseudomonadati</taxon>
        <taxon>Bacteroidota</taxon>
        <taxon>Cytophagia</taxon>
        <taxon>Cytophagales</taxon>
        <taxon>Hymenobacteraceae</taxon>
        <taxon>Hymenobacter</taxon>
    </lineage>
</organism>
<dbReference type="InterPro" id="IPR014729">
    <property type="entry name" value="Rossmann-like_a/b/a_fold"/>
</dbReference>
<gene>
    <name evidence="2" type="ORF">GCM10022406_25800</name>
</gene>
<feature type="domain" description="Phosphoadenosine phosphosulphate reductase" evidence="1">
    <location>
        <begin position="34"/>
        <end position="251"/>
    </location>
</feature>
<keyword evidence="3" id="KW-1185">Reference proteome</keyword>
<dbReference type="EMBL" id="BAABDH010000041">
    <property type="protein sequence ID" value="GAA3940659.1"/>
    <property type="molecule type" value="Genomic_DNA"/>
</dbReference>
<protein>
    <recommendedName>
        <fullName evidence="1">Phosphoadenosine phosphosulphate reductase domain-containing protein</fullName>
    </recommendedName>
</protein>
<name>A0ABP7NB69_9BACT</name>
<evidence type="ECO:0000313" key="2">
    <source>
        <dbReference type="EMBL" id="GAA3940659.1"/>
    </source>
</evidence>
<comment type="caution">
    <text evidence="2">The sequence shown here is derived from an EMBL/GenBank/DDBJ whole genome shotgun (WGS) entry which is preliminary data.</text>
</comment>
<accession>A0ABP7NB69</accession>
<dbReference type="InterPro" id="IPR002500">
    <property type="entry name" value="PAPS_reduct_dom"/>
</dbReference>
<dbReference type="InterPro" id="IPR050128">
    <property type="entry name" value="Sulfate_adenylyltrnsfr_sub2"/>
</dbReference>
<dbReference type="Pfam" id="PF01507">
    <property type="entry name" value="PAPS_reduct"/>
    <property type="match status" value="1"/>
</dbReference>
<dbReference type="PANTHER" id="PTHR43196:SF2">
    <property type="entry name" value="PHOSPHOADENOSINE PHOSPHOSULFATE REDUCTASE"/>
    <property type="match status" value="1"/>
</dbReference>
<evidence type="ECO:0000259" key="1">
    <source>
        <dbReference type="Pfam" id="PF01507"/>
    </source>
</evidence>
<dbReference type="PANTHER" id="PTHR43196">
    <property type="entry name" value="SULFATE ADENYLYLTRANSFERASE SUBUNIT 2"/>
    <property type="match status" value="1"/>
</dbReference>
<dbReference type="Proteomes" id="UP001499909">
    <property type="component" value="Unassembled WGS sequence"/>
</dbReference>
<sequence length="359" mass="38998">MSSTLHQPSLFPRPAPTLAVPAVIDAALRGGADLALSLSAGKDSQALVYLVAPWFRAQGYPGRCYVVHADLGRAEWPQTAELVERMAADVDLPLLVVRRPKGDLIARFEERLEATRASGAPFWPSSASRYCTSHLKAGPIDTALRNPAPFWPSSASRYCTSDLKRGPIDTALRSAEVVISAEGVRADESHARAKKPAVEVRSGITASSQQAARNLAMMEPEAALAARQPGQRVALNWRPLLHFNTEEIWQACGTSTADLQRRRRLYAAGQHEAALLGWPCHPAYVFGNERLSCAFCVLGSQNDLLNGAQHNPELYAHLIELEIVGQATFKNGWSLTQLPVTGEAARLRDQVLAGKTLTL</sequence>
<evidence type="ECO:0000313" key="3">
    <source>
        <dbReference type="Proteomes" id="UP001499909"/>
    </source>
</evidence>
<dbReference type="Gene3D" id="3.40.50.620">
    <property type="entry name" value="HUPs"/>
    <property type="match status" value="2"/>
</dbReference>
<proteinExistence type="predicted"/>
<dbReference type="SUPFAM" id="SSF52402">
    <property type="entry name" value="Adenine nucleotide alpha hydrolases-like"/>
    <property type="match status" value="1"/>
</dbReference>